<proteinExistence type="predicted"/>
<feature type="region of interest" description="Disordered" evidence="1">
    <location>
        <begin position="1"/>
        <end position="21"/>
    </location>
</feature>
<sequence length="99" mass="10671">MASLKKSCLTEAPSSPPGFGRSSVIIRKRHSTLFRLKIMASDLEAPIIIPATSHSAAIFAPVRAINHKLMKPIGPHHPQKAETQSFGHQNGSPQHLGCT</sequence>
<organism evidence="2 3">
    <name type="scientific">Characodon lateralis</name>
    <dbReference type="NCBI Taxonomy" id="208331"/>
    <lineage>
        <taxon>Eukaryota</taxon>
        <taxon>Metazoa</taxon>
        <taxon>Chordata</taxon>
        <taxon>Craniata</taxon>
        <taxon>Vertebrata</taxon>
        <taxon>Euteleostomi</taxon>
        <taxon>Actinopterygii</taxon>
        <taxon>Neopterygii</taxon>
        <taxon>Teleostei</taxon>
        <taxon>Neoteleostei</taxon>
        <taxon>Acanthomorphata</taxon>
        <taxon>Ovalentaria</taxon>
        <taxon>Atherinomorphae</taxon>
        <taxon>Cyprinodontiformes</taxon>
        <taxon>Goodeidae</taxon>
        <taxon>Characodon</taxon>
    </lineage>
</organism>
<dbReference type="Proteomes" id="UP001352852">
    <property type="component" value="Unassembled WGS sequence"/>
</dbReference>
<feature type="compositionally biased region" description="Polar residues" evidence="1">
    <location>
        <begin position="81"/>
        <end position="93"/>
    </location>
</feature>
<comment type="caution">
    <text evidence="2">The sequence shown here is derived from an EMBL/GenBank/DDBJ whole genome shotgun (WGS) entry which is preliminary data.</text>
</comment>
<accession>A0ABU7E3R1</accession>
<evidence type="ECO:0000313" key="3">
    <source>
        <dbReference type="Proteomes" id="UP001352852"/>
    </source>
</evidence>
<evidence type="ECO:0000313" key="2">
    <source>
        <dbReference type="EMBL" id="MED6281903.1"/>
    </source>
</evidence>
<evidence type="ECO:0000256" key="1">
    <source>
        <dbReference type="SAM" id="MobiDB-lite"/>
    </source>
</evidence>
<gene>
    <name evidence="2" type="ORF">CHARACLAT_026600</name>
</gene>
<protein>
    <submittedName>
        <fullName evidence="2">Uncharacterized protein</fullName>
    </submittedName>
</protein>
<name>A0ABU7E3R1_9TELE</name>
<reference evidence="2 3" key="1">
    <citation type="submission" date="2021-06" db="EMBL/GenBank/DDBJ databases">
        <authorList>
            <person name="Palmer J.M."/>
        </authorList>
    </citation>
    <scope>NUCLEOTIDE SEQUENCE [LARGE SCALE GENOMIC DNA]</scope>
    <source>
        <strain evidence="2 3">CL_MEX2019</strain>
        <tissue evidence="2">Muscle</tissue>
    </source>
</reference>
<dbReference type="EMBL" id="JAHUTJ010044222">
    <property type="protein sequence ID" value="MED6281903.1"/>
    <property type="molecule type" value="Genomic_DNA"/>
</dbReference>
<keyword evidence="3" id="KW-1185">Reference proteome</keyword>
<feature type="region of interest" description="Disordered" evidence="1">
    <location>
        <begin position="70"/>
        <end position="99"/>
    </location>
</feature>